<accession>A0A3B1BW12</accession>
<gene>
    <name evidence="1" type="ORF">MNBD_GAMMA25-311</name>
</gene>
<dbReference type="Pfam" id="PF09912">
    <property type="entry name" value="DUF2141"/>
    <property type="match status" value="1"/>
</dbReference>
<name>A0A3B1BW12_9ZZZZ</name>
<dbReference type="InterPro" id="IPR018673">
    <property type="entry name" value="DUF2141"/>
</dbReference>
<evidence type="ECO:0000313" key="1">
    <source>
        <dbReference type="EMBL" id="VAX10595.1"/>
    </source>
</evidence>
<protein>
    <recommendedName>
        <fullName evidence="2">DUF2141 domain-containing protein</fullName>
    </recommendedName>
</protein>
<sequence>MATSQASELALTIDGFQNDRGSALIALVNSRKTFEDRNDELPSYKSARVNIVNGKAQYLFRSVPQGEYAIKIFHDQNDNQHLDKGFLGIPTEDYGFSNNVSGTFGPPDYDEAMFIINIEKQAIHIQIQ</sequence>
<proteinExistence type="predicted"/>
<evidence type="ECO:0008006" key="2">
    <source>
        <dbReference type="Google" id="ProtNLM"/>
    </source>
</evidence>
<organism evidence="1">
    <name type="scientific">hydrothermal vent metagenome</name>
    <dbReference type="NCBI Taxonomy" id="652676"/>
    <lineage>
        <taxon>unclassified sequences</taxon>
        <taxon>metagenomes</taxon>
        <taxon>ecological metagenomes</taxon>
    </lineage>
</organism>
<dbReference type="AlphaFoldDB" id="A0A3B1BW12"/>
<dbReference type="EMBL" id="UOFY01000052">
    <property type="protein sequence ID" value="VAX10595.1"/>
    <property type="molecule type" value="Genomic_DNA"/>
</dbReference>
<reference evidence="1" key="1">
    <citation type="submission" date="2018-06" db="EMBL/GenBank/DDBJ databases">
        <authorList>
            <person name="Zhirakovskaya E."/>
        </authorList>
    </citation>
    <scope>NUCLEOTIDE SEQUENCE</scope>
</reference>